<keyword evidence="5 7" id="KW-1133">Transmembrane helix</keyword>
<dbReference type="Gene3D" id="1.10.3720.10">
    <property type="entry name" value="MetI-like"/>
    <property type="match status" value="1"/>
</dbReference>
<name>A0A1M5VCJ7_9BRAD</name>
<dbReference type="PROSITE" id="PS50928">
    <property type="entry name" value="ABC_TM1"/>
    <property type="match status" value="1"/>
</dbReference>
<evidence type="ECO:0000256" key="1">
    <source>
        <dbReference type="ARBA" id="ARBA00004651"/>
    </source>
</evidence>
<evidence type="ECO:0000256" key="2">
    <source>
        <dbReference type="ARBA" id="ARBA00022448"/>
    </source>
</evidence>
<evidence type="ECO:0000256" key="6">
    <source>
        <dbReference type="ARBA" id="ARBA00023136"/>
    </source>
</evidence>
<gene>
    <name evidence="9" type="ORF">SAMN05443248_5879</name>
</gene>
<protein>
    <submittedName>
        <fullName evidence="9">Peptide/nickel transport system permease protein</fullName>
    </submittedName>
</protein>
<keyword evidence="2 7" id="KW-0813">Transport</keyword>
<dbReference type="OrthoDB" id="9805855at2"/>
<comment type="similarity">
    <text evidence="7">Belongs to the binding-protein-dependent transport system permease family.</text>
</comment>
<sequence>MIRFVLHRLLLTIPALFGLLVLTFIMLRVLPNDPSAALAGENATPAQIAAVRKAYGFDEPLWKQFVIYVGQAGSGDLGNSIISNRPVVRDIAERLPATIELTFVSLIFAACVGIPLGTMAAVWHNSLFDHAMRVVTVAGLAIASFWFAIILQTIFSMELDWLPLRGRFPVGLPPPTHLTGLYLIDSLLTLRFDLFGQACTHILMPALTLSLGGLASISRFTRAGVLETMQKEFVHYAEAAGYTRRRIIWVYVLRNSVVGATTQIGLLFGGLISSAVAVESIFDWPGVGSYAVNAILTSDYKAVLAVTLVVGLIYSIVNILVDVVHAWLDPRVVEKL</sequence>
<dbReference type="InterPro" id="IPR000515">
    <property type="entry name" value="MetI-like"/>
</dbReference>
<keyword evidence="6 7" id="KW-0472">Membrane</keyword>
<evidence type="ECO:0000313" key="9">
    <source>
        <dbReference type="EMBL" id="SHH72643.1"/>
    </source>
</evidence>
<accession>A0A1M5VCJ7</accession>
<dbReference type="CDD" id="cd06261">
    <property type="entry name" value="TM_PBP2"/>
    <property type="match status" value="1"/>
</dbReference>
<evidence type="ECO:0000256" key="5">
    <source>
        <dbReference type="ARBA" id="ARBA00022989"/>
    </source>
</evidence>
<comment type="subcellular location">
    <subcellularLocation>
        <location evidence="1 7">Cell membrane</location>
        <topology evidence="1 7">Multi-pass membrane protein</topology>
    </subcellularLocation>
</comment>
<evidence type="ECO:0000256" key="4">
    <source>
        <dbReference type="ARBA" id="ARBA00022692"/>
    </source>
</evidence>
<dbReference type="Pfam" id="PF19300">
    <property type="entry name" value="BPD_transp_1_N"/>
    <property type="match status" value="1"/>
</dbReference>
<feature type="transmembrane region" description="Helical" evidence="7">
    <location>
        <begin position="134"/>
        <end position="155"/>
    </location>
</feature>
<feature type="transmembrane region" description="Helical" evidence="7">
    <location>
        <begin position="194"/>
        <end position="217"/>
    </location>
</feature>
<feature type="domain" description="ABC transmembrane type-1" evidence="8">
    <location>
        <begin position="95"/>
        <end position="321"/>
    </location>
</feature>
<dbReference type="InterPro" id="IPR045621">
    <property type="entry name" value="BPD_transp_1_N"/>
</dbReference>
<evidence type="ECO:0000256" key="3">
    <source>
        <dbReference type="ARBA" id="ARBA00022475"/>
    </source>
</evidence>
<dbReference type="EMBL" id="LT670817">
    <property type="protein sequence ID" value="SHH72643.1"/>
    <property type="molecule type" value="Genomic_DNA"/>
</dbReference>
<keyword evidence="4 7" id="KW-0812">Transmembrane</keyword>
<evidence type="ECO:0000313" key="10">
    <source>
        <dbReference type="Proteomes" id="UP000189796"/>
    </source>
</evidence>
<dbReference type="RefSeq" id="WP_079604395.1">
    <property type="nucleotide sequence ID" value="NZ_LT670817.1"/>
</dbReference>
<dbReference type="PANTHER" id="PTHR43163">
    <property type="entry name" value="DIPEPTIDE TRANSPORT SYSTEM PERMEASE PROTEIN DPPB-RELATED"/>
    <property type="match status" value="1"/>
</dbReference>
<evidence type="ECO:0000256" key="7">
    <source>
        <dbReference type="RuleBase" id="RU363032"/>
    </source>
</evidence>
<dbReference type="InterPro" id="IPR035906">
    <property type="entry name" value="MetI-like_sf"/>
</dbReference>
<evidence type="ECO:0000259" key="8">
    <source>
        <dbReference type="PROSITE" id="PS50928"/>
    </source>
</evidence>
<dbReference type="GO" id="GO:0071916">
    <property type="term" value="F:dipeptide transmembrane transporter activity"/>
    <property type="evidence" value="ECO:0007669"/>
    <property type="project" value="TreeGrafter"/>
</dbReference>
<feature type="transmembrane region" description="Helical" evidence="7">
    <location>
        <begin position="302"/>
        <end position="328"/>
    </location>
</feature>
<dbReference type="Pfam" id="PF00528">
    <property type="entry name" value="BPD_transp_1"/>
    <property type="match status" value="1"/>
</dbReference>
<dbReference type="AlphaFoldDB" id="A0A1M5VCJ7"/>
<feature type="transmembrane region" description="Helical" evidence="7">
    <location>
        <begin position="103"/>
        <end position="122"/>
    </location>
</feature>
<feature type="transmembrane region" description="Helical" evidence="7">
    <location>
        <begin position="9"/>
        <end position="30"/>
    </location>
</feature>
<dbReference type="PANTHER" id="PTHR43163:SF6">
    <property type="entry name" value="DIPEPTIDE TRANSPORT SYSTEM PERMEASE PROTEIN DPPB-RELATED"/>
    <property type="match status" value="1"/>
</dbReference>
<dbReference type="GO" id="GO:0005886">
    <property type="term" value="C:plasma membrane"/>
    <property type="evidence" value="ECO:0007669"/>
    <property type="project" value="UniProtKB-SubCell"/>
</dbReference>
<dbReference type="Proteomes" id="UP000189796">
    <property type="component" value="Chromosome I"/>
</dbReference>
<proteinExistence type="inferred from homology"/>
<keyword evidence="3" id="KW-1003">Cell membrane</keyword>
<organism evidence="9 10">
    <name type="scientific">Bradyrhizobium erythrophlei</name>
    <dbReference type="NCBI Taxonomy" id="1437360"/>
    <lineage>
        <taxon>Bacteria</taxon>
        <taxon>Pseudomonadati</taxon>
        <taxon>Pseudomonadota</taxon>
        <taxon>Alphaproteobacteria</taxon>
        <taxon>Hyphomicrobiales</taxon>
        <taxon>Nitrobacteraceae</taxon>
        <taxon>Bradyrhizobium</taxon>
    </lineage>
</organism>
<reference evidence="9 10" key="1">
    <citation type="submission" date="2016-11" db="EMBL/GenBank/DDBJ databases">
        <authorList>
            <person name="Jaros S."/>
            <person name="Januszkiewicz K."/>
            <person name="Wedrychowicz H."/>
        </authorList>
    </citation>
    <scope>NUCLEOTIDE SEQUENCE [LARGE SCALE GENOMIC DNA]</scope>
    <source>
        <strain evidence="9 10">GAS138</strain>
    </source>
</reference>
<dbReference type="SUPFAM" id="SSF161098">
    <property type="entry name" value="MetI-like"/>
    <property type="match status" value="1"/>
</dbReference>